<keyword evidence="2" id="KW-0472">Membrane</keyword>
<feature type="domain" description="TonB-dependent receptor plug" evidence="5">
    <location>
        <begin position="141"/>
        <end position="237"/>
    </location>
</feature>
<comment type="subcellular location">
    <subcellularLocation>
        <location evidence="1">Cell outer membrane</location>
    </subcellularLocation>
</comment>
<dbReference type="EMBL" id="JBHSUS010000001">
    <property type="protein sequence ID" value="MFC6440969.1"/>
    <property type="molecule type" value="Genomic_DNA"/>
</dbReference>
<feature type="chain" id="PRO_5045496810" evidence="4">
    <location>
        <begin position="27"/>
        <end position="1066"/>
    </location>
</feature>
<organism evidence="7 8">
    <name type="scientific">Pseudobowmanella zhangzhouensis</name>
    <dbReference type="NCBI Taxonomy" id="1537679"/>
    <lineage>
        <taxon>Bacteria</taxon>
        <taxon>Pseudomonadati</taxon>
        <taxon>Pseudomonadota</taxon>
        <taxon>Gammaproteobacteria</taxon>
        <taxon>Alteromonadales</taxon>
        <taxon>Alteromonadaceae</taxon>
    </lineage>
</organism>
<evidence type="ECO:0000259" key="6">
    <source>
        <dbReference type="Pfam" id="PF25183"/>
    </source>
</evidence>
<keyword evidence="8" id="KW-1185">Reference proteome</keyword>
<evidence type="ECO:0000256" key="1">
    <source>
        <dbReference type="ARBA" id="ARBA00004442"/>
    </source>
</evidence>
<dbReference type="Gene3D" id="2.40.170.20">
    <property type="entry name" value="TonB-dependent receptor, beta-barrel domain"/>
    <property type="match status" value="1"/>
</dbReference>
<feature type="domain" description="TonB-dependent transporter Oar-like beta-barrel" evidence="6">
    <location>
        <begin position="353"/>
        <end position="886"/>
    </location>
</feature>
<protein>
    <submittedName>
        <fullName evidence="7">Carboxypeptidase regulatory-like domain-containing protein</fullName>
    </submittedName>
</protein>
<dbReference type="SUPFAM" id="SSF49452">
    <property type="entry name" value="Starch-binding domain-like"/>
    <property type="match status" value="1"/>
</dbReference>
<dbReference type="InterPro" id="IPR037066">
    <property type="entry name" value="Plug_dom_sf"/>
</dbReference>
<evidence type="ECO:0000259" key="5">
    <source>
        <dbReference type="Pfam" id="PF07715"/>
    </source>
</evidence>
<evidence type="ECO:0000313" key="7">
    <source>
        <dbReference type="EMBL" id="MFC6440969.1"/>
    </source>
</evidence>
<keyword evidence="4" id="KW-0732">Signal</keyword>
<name>A0ABW1XM92_9ALTE</name>
<feature type="signal peptide" evidence="4">
    <location>
        <begin position="1"/>
        <end position="26"/>
    </location>
</feature>
<evidence type="ECO:0000313" key="8">
    <source>
        <dbReference type="Proteomes" id="UP001596364"/>
    </source>
</evidence>
<dbReference type="RefSeq" id="WP_131258692.1">
    <property type="nucleotide sequence ID" value="NZ_JBHSUS010000001.1"/>
</dbReference>
<reference evidence="8" key="1">
    <citation type="journal article" date="2019" name="Int. J. Syst. Evol. Microbiol.">
        <title>The Global Catalogue of Microorganisms (GCM) 10K type strain sequencing project: providing services to taxonomists for standard genome sequencing and annotation.</title>
        <authorList>
            <consortium name="The Broad Institute Genomics Platform"/>
            <consortium name="The Broad Institute Genome Sequencing Center for Infectious Disease"/>
            <person name="Wu L."/>
            <person name="Ma J."/>
        </authorList>
    </citation>
    <scope>NUCLEOTIDE SEQUENCE [LARGE SCALE GENOMIC DNA]</scope>
    <source>
        <strain evidence="8">CGMCC 1.16031</strain>
    </source>
</reference>
<dbReference type="Pfam" id="PF25183">
    <property type="entry name" value="OMP_b-brl_4"/>
    <property type="match status" value="2"/>
</dbReference>
<dbReference type="Proteomes" id="UP001596364">
    <property type="component" value="Unassembled WGS sequence"/>
</dbReference>
<sequence>MIHKAKLTRVAAAVALSVGLASSAVAQETSSSITGSIVGPQGNAAAGTVLTIRHVPSGTVKVVVVNDAGQFSAKGLRVGGPYTIEVDSDKFEDKTITDVFLTLGEALPLNLTLDPEANVERIAVTASQISNVDFGNTSPGSTFSLEDLETAPSSDRDIKDLVRIDPRVSISEDNGDESIICAGSHPRFSSLTVDGVRMNDSFGLNYNGYPTTRMPFSFDAIDQVAIEVAPFDVQYGGFTGCNINAVTKSGTNEIHGGVFYDYTNDSLAGDKIEGNKIARGDYSIKRYGFNVGFPILKDTLFGFVSYEKLDGVQVFTYDALENGRVSIDEVNRAIQIARDVYGYDAGGMPTSAPVEDEKLLVKFDWNINDRHRASVVYNYNDGYLIDQSDESSSTLTLSNHFYKKGATLDSLVASLYSDWTDNFSTEVRVGHIKLDNLQRSVDADSGFGEVQISSLANGGSIFLGPDDSRQSNDLDWENTTFKVAGTYYLDDHTITAGFETEKLDIYNLFMQHTIGEYRFGGDSRHNVNGVSGLDDFENGWVDDIYYNNSAGTNNPIDAAANFSYSTYSAYVQDEWMMDDFTFMLGLRYDWISSSDKPNYNSLFEERYGFANTATFDGKNLLQPRFGFNWAMADNMELRGGIGLYSGGNPNVWLSNSFSNDGVTNIDTYRANVSNLFDRDLVDSSLGYIYSPLQEMYDQVTTGDAPLGQEPSTNAIDPDFEIPAEWKYNIGFTLETEDSYVFSADVLYTKKVNSAYIRNLAIYDTGADAVDGRTIYDNIILGYDESNGRAITRNSRYSDLLLTNAPDDGSATTISLAVKKEFDFGLDAQFGYAYNRAKEFSPMTSSVAYSNFTNFSVVDQNNPGVTTSNYEIPHNFTLNLRYSTELFDGYKTRFSLFGSRKSGRNYSYTFNSFEPGTDLNDFRSLMYVPSHDQYGVDVFFSTPEVQAQFDEFVQEAGLEKYRGQIVPRNSASSSWNTRFDLRIDQDIPGFMDGHKGNAYLIIKNLGNFLNDDWGIYNKGPFNNDSVVRASLNDDGTYYIDRVYSRAEETPYTNGSLWEIRVGVKYKF</sequence>
<gene>
    <name evidence="7" type="ORF">ACFP85_12510</name>
</gene>
<keyword evidence="3" id="KW-0998">Cell outer membrane</keyword>
<accession>A0ABW1XM92</accession>
<dbReference type="Pfam" id="PF07715">
    <property type="entry name" value="Plug"/>
    <property type="match status" value="1"/>
</dbReference>
<feature type="domain" description="TonB-dependent transporter Oar-like beta-barrel" evidence="6">
    <location>
        <begin position="246"/>
        <end position="313"/>
    </location>
</feature>
<dbReference type="InterPro" id="IPR012910">
    <property type="entry name" value="Plug_dom"/>
</dbReference>
<evidence type="ECO:0000256" key="3">
    <source>
        <dbReference type="ARBA" id="ARBA00023237"/>
    </source>
</evidence>
<evidence type="ECO:0000256" key="4">
    <source>
        <dbReference type="SAM" id="SignalP"/>
    </source>
</evidence>
<proteinExistence type="predicted"/>
<dbReference type="Gene3D" id="2.170.130.10">
    <property type="entry name" value="TonB-dependent receptor, plug domain"/>
    <property type="match status" value="1"/>
</dbReference>
<dbReference type="InterPro" id="IPR057601">
    <property type="entry name" value="Oar-like_b-barrel"/>
</dbReference>
<evidence type="ECO:0000256" key="2">
    <source>
        <dbReference type="ARBA" id="ARBA00023136"/>
    </source>
</evidence>
<dbReference type="SUPFAM" id="SSF56935">
    <property type="entry name" value="Porins"/>
    <property type="match status" value="1"/>
</dbReference>
<dbReference type="Pfam" id="PF13620">
    <property type="entry name" value="CarboxypepD_reg"/>
    <property type="match status" value="1"/>
</dbReference>
<dbReference type="InterPro" id="IPR013784">
    <property type="entry name" value="Carb-bd-like_fold"/>
</dbReference>
<dbReference type="InterPro" id="IPR036942">
    <property type="entry name" value="Beta-barrel_TonB_sf"/>
</dbReference>
<comment type="caution">
    <text evidence="7">The sequence shown here is derived from an EMBL/GenBank/DDBJ whole genome shotgun (WGS) entry which is preliminary data.</text>
</comment>